<keyword evidence="2" id="KW-0436">Ligase</keyword>
<evidence type="ECO:0000256" key="3">
    <source>
        <dbReference type="ARBA" id="ARBA00023316"/>
    </source>
</evidence>
<name>A0A1J4NA75_9ACTN</name>
<evidence type="ECO:0000256" key="4">
    <source>
        <dbReference type="PROSITE-ProRule" id="PRU00409"/>
    </source>
</evidence>
<dbReference type="PANTHER" id="PTHR23132">
    <property type="entry name" value="D-ALANINE--D-ALANINE LIGASE"/>
    <property type="match status" value="1"/>
</dbReference>
<evidence type="ECO:0000259" key="5">
    <source>
        <dbReference type="PROSITE" id="PS50975"/>
    </source>
</evidence>
<dbReference type="Gene3D" id="3.30.1490.20">
    <property type="entry name" value="ATP-grasp fold, A domain"/>
    <property type="match status" value="1"/>
</dbReference>
<dbReference type="GO" id="GO:0008716">
    <property type="term" value="F:D-alanine-D-alanine ligase activity"/>
    <property type="evidence" value="ECO:0007669"/>
    <property type="project" value="InterPro"/>
</dbReference>
<comment type="similarity">
    <text evidence="1">Belongs to the D-alanine--D-alanine ligase family.</text>
</comment>
<dbReference type="InterPro" id="IPR016185">
    <property type="entry name" value="PreATP-grasp_dom_sf"/>
</dbReference>
<dbReference type="InterPro" id="IPR013815">
    <property type="entry name" value="ATP_grasp_subdomain_1"/>
</dbReference>
<protein>
    <recommendedName>
        <fullName evidence="5">ATP-grasp domain-containing protein</fullName>
    </recommendedName>
</protein>
<sequence length="371" mass="39250">MSVTKATIVFGGPSAEHDISILTGLQAERVLSGAGVEVTCLYWARSDKWFLVPAKQEARDFLGGEPKGSKAVEFRLGTEKGDGFYTVGGFGGGKRLETGPILSAFHGGAGEAGGIQWLFELAGLKATGATPASAALGMDKLAFGAVMLNAGLPSLQRELLSRYAAPSFEGPYIVKPRFGGSSIGIEVVDDYETGLALLNTSPHLRAGAVVEPYRPDLFDLNASVRTAPEVAVSDIERPLRSDEAKMYDYSAKYVHTDGLSSSPREFPAQVEESVTKQIKDLAVRVVELTGLTGILRIDFLSDGKGEVYINEVNSIPGALSLYLWPDTPASEVLTSAIAEAEKHVPQVTRNFEEGVALKAAGGIAGKLTGLS</sequence>
<dbReference type="OrthoDB" id="9813261at2"/>
<dbReference type="Pfam" id="PF01820">
    <property type="entry name" value="Dala_Dala_lig_N"/>
    <property type="match status" value="1"/>
</dbReference>
<evidence type="ECO:0000256" key="2">
    <source>
        <dbReference type="ARBA" id="ARBA00022598"/>
    </source>
</evidence>
<dbReference type="SUPFAM" id="SSF56059">
    <property type="entry name" value="Glutathione synthetase ATP-binding domain-like"/>
    <property type="match status" value="1"/>
</dbReference>
<dbReference type="Proteomes" id="UP000033772">
    <property type="component" value="Unassembled WGS sequence"/>
</dbReference>
<dbReference type="PANTHER" id="PTHR23132:SF23">
    <property type="entry name" value="D-ALANINE--D-ALANINE LIGASE B"/>
    <property type="match status" value="1"/>
</dbReference>
<evidence type="ECO:0000313" key="7">
    <source>
        <dbReference type="Proteomes" id="UP000033772"/>
    </source>
</evidence>
<dbReference type="PROSITE" id="PS50975">
    <property type="entry name" value="ATP_GRASP"/>
    <property type="match status" value="1"/>
</dbReference>
<dbReference type="InterPro" id="IPR011095">
    <property type="entry name" value="Dala_Dala_lig_C"/>
</dbReference>
<dbReference type="EMBL" id="JZDQ02000003">
    <property type="protein sequence ID" value="OIJ28398.1"/>
    <property type="molecule type" value="Genomic_DNA"/>
</dbReference>
<dbReference type="AlphaFoldDB" id="A0A1J4NA75"/>
<organism evidence="6 7">
    <name type="scientific">Nocardioides luteus</name>
    <dbReference type="NCBI Taxonomy" id="1844"/>
    <lineage>
        <taxon>Bacteria</taxon>
        <taxon>Bacillati</taxon>
        <taxon>Actinomycetota</taxon>
        <taxon>Actinomycetes</taxon>
        <taxon>Propionibacteriales</taxon>
        <taxon>Nocardioidaceae</taxon>
        <taxon>Nocardioides</taxon>
    </lineage>
</organism>
<comment type="caution">
    <text evidence="6">The sequence shown here is derived from an EMBL/GenBank/DDBJ whole genome shotgun (WGS) entry which is preliminary data.</text>
</comment>
<feature type="domain" description="ATP-grasp" evidence="5">
    <location>
        <begin position="144"/>
        <end position="341"/>
    </location>
</feature>
<keyword evidence="4" id="KW-0547">Nucleotide-binding</keyword>
<dbReference type="GO" id="GO:0046872">
    <property type="term" value="F:metal ion binding"/>
    <property type="evidence" value="ECO:0007669"/>
    <property type="project" value="InterPro"/>
</dbReference>
<proteinExistence type="inferred from homology"/>
<dbReference type="GO" id="GO:0005524">
    <property type="term" value="F:ATP binding"/>
    <property type="evidence" value="ECO:0007669"/>
    <property type="project" value="UniProtKB-UniRule"/>
</dbReference>
<keyword evidence="7" id="KW-1185">Reference proteome</keyword>
<dbReference type="STRING" id="1844.UG56_002995"/>
<keyword evidence="3" id="KW-0961">Cell wall biogenesis/degradation</keyword>
<dbReference type="Pfam" id="PF07478">
    <property type="entry name" value="Dala_Dala_lig_C"/>
    <property type="match status" value="1"/>
</dbReference>
<dbReference type="Gene3D" id="3.30.470.20">
    <property type="entry name" value="ATP-grasp fold, B domain"/>
    <property type="match status" value="1"/>
</dbReference>
<gene>
    <name evidence="6" type="ORF">UG56_002995</name>
</gene>
<dbReference type="RefSeq" id="WP_045550411.1">
    <property type="nucleotide sequence ID" value="NZ_JZDQ02000003.1"/>
</dbReference>
<dbReference type="SUPFAM" id="SSF52440">
    <property type="entry name" value="PreATP-grasp domain"/>
    <property type="match status" value="1"/>
</dbReference>
<dbReference type="InterPro" id="IPR011127">
    <property type="entry name" value="Dala_Dala_lig_N"/>
</dbReference>
<accession>A0A1J4NA75</accession>
<dbReference type="GO" id="GO:0071555">
    <property type="term" value="P:cell wall organization"/>
    <property type="evidence" value="ECO:0007669"/>
    <property type="project" value="UniProtKB-KW"/>
</dbReference>
<dbReference type="InterPro" id="IPR011761">
    <property type="entry name" value="ATP-grasp"/>
</dbReference>
<keyword evidence="4" id="KW-0067">ATP-binding</keyword>
<evidence type="ECO:0000313" key="6">
    <source>
        <dbReference type="EMBL" id="OIJ28398.1"/>
    </source>
</evidence>
<evidence type="ECO:0000256" key="1">
    <source>
        <dbReference type="ARBA" id="ARBA00010871"/>
    </source>
</evidence>
<reference evidence="6" key="1">
    <citation type="submission" date="2016-10" db="EMBL/GenBank/DDBJ databases">
        <title>Draft Genome Sequence of Nocardioides luteus Strain BAFB, an Alkane-Degrading Bacterium Isolated from JP-7 Polluted Soil.</title>
        <authorList>
            <person name="Brown L."/>
            <person name="Ruiz O.N."/>
            <person name="Gunasekera T."/>
        </authorList>
    </citation>
    <scope>NUCLEOTIDE SEQUENCE [LARGE SCALE GENOMIC DNA]</scope>
    <source>
        <strain evidence="6">BAFB</strain>
    </source>
</reference>
<dbReference type="Gene3D" id="3.40.50.20">
    <property type="match status" value="1"/>
</dbReference>